<accession>A0ABW3LNJ1</accession>
<reference evidence="2" key="1">
    <citation type="journal article" date="2019" name="Int. J. Syst. Evol. Microbiol.">
        <title>The Global Catalogue of Microorganisms (GCM) 10K type strain sequencing project: providing services to taxonomists for standard genome sequencing and annotation.</title>
        <authorList>
            <consortium name="The Broad Institute Genomics Platform"/>
            <consortium name="The Broad Institute Genome Sequencing Center for Infectious Disease"/>
            <person name="Wu L."/>
            <person name="Ma J."/>
        </authorList>
    </citation>
    <scope>NUCLEOTIDE SEQUENCE [LARGE SCALE GENOMIC DNA]</scope>
    <source>
        <strain evidence="2">CCUG 56754</strain>
    </source>
</reference>
<organism evidence="1 2">
    <name type="scientific">Virgibacillus byunsanensis</name>
    <dbReference type="NCBI Taxonomy" id="570945"/>
    <lineage>
        <taxon>Bacteria</taxon>
        <taxon>Bacillati</taxon>
        <taxon>Bacillota</taxon>
        <taxon>Bacilli</taxon>
        <taxon>Bacillales</taxon>
        <taxon>Bacillaceae</taxon>
        <taxon>Virgibacillus</taxon>
    </lineage>
</organism>
<dbReference type="RefSeq" id="WP_390363607.1">
    <property type="nucleotide sequence ID" value="NZ_JBHTKJ010000052.1"/>
</dbReference>
<proteinExistence type="predicted"/>
<evidence type="ECO:0000313" key="1">
    <source>
        <dbReference type="EMBL" id="MFD1039953.1"/>
    </source>
</evidence>
<gene>
    <name evidence="1" type="ORF">ACFQ3N_16395</name>
</gene>
<sequence>MVEQEIYKNMLKKVIDETESFKIQSSEELIQALINEITDSSSKTRKNRSFQTKSIVE</sequence>
<evidence type="ECO:0000313" key="2">
    <source>
        <dbReference type="Proteomes" id="UP001597040"/>
    </source>
</evidence>
<keyword evidence="2" id="KW-1185">Reference proteome</keyword>
<dbReference type="Proteomes" id="UP001597040">
    <property type="component" value="Unassembled WGS sequence"/>
</dbReference>
<comment type="caution">
    <text evidence="1">The sequence shown here is derived from an EMBL/GenBank/DDBJ whole genome shotgun (WGS) entry which is preliminary data.</text>
</comment>
<name>A0ABW3LNJ1_9BACI</name>
<protein>
    <submittedName>
        <fullName evidence="1">Uncharacterized protein</fullName>
    </submittedName>
</protein>
<dbReference type="EMBL" id="JBHTKJ010000052">
    <property type="protein sequence ID" value="MFD1039953.1"/>
    <property type="molecule type" value="Genomic_DNA"/>
</dbReference>